<feature type="compositionally biased region" description="Polar residues" evidence="1">
    <location>
        <begin position="1"/>
        <end position="19"/>
    </location>
</feature>
<dbReference type="KEGG" id="psul:AU252_09220"/>
<dbReference type="STRING" id="121292.AU252_09220"/>
<dbReference type="RefSeq" id="WP_058930452.1">
    <property type="nucleotide sequence ID" value="NZ_CP013747.1"/>
</dbReference>
<evidence type="ECO:0000313" key="3">
    <source>
        <dbReference type="Proteomes" id="UP000065151"/>
    </source>
</evidence>
<evidence type="ECO:0000313" key="2">
    <source>
        <dbReference type="EMBL" id="ALV41308.1"/>
    </source>
</evidence>
<name>A0A0U3QWT0_9MICC</name>
<evidence type="ECO:0000256" key="1">
    <source>
        <dbReference type="SAM" id="MobiDB-lite"/>
    </source>
</evidence>
<dbReference type="Proteomes" id="UP000065151">
    <property type="component" value="Chromosome"/>
</dbReference>
<accession>A0A0U3QWT0</accession>
<organism evidence="2">
    <name type="scientific">Pseudarthrobacter sulfonivorans</name>
    <dbReference type="NCBI Taxonomy" id="121292"/>
    <lineage>
        <taxon>Bacteria</taxon>
        <taxon>Bacillati</taxon>
        <taxon>Actinomycetota</taxon>
        <taxon>Actinomycetes</taxon>
        <taxon>Micrococcales</taxon>
        <taxon>Micrococcaceae</taxon>
        <taxon>Pseudarthrobacter</taxon>
    </lineage>
</organism>
<dbReference type="AlphaFoldDB" id="A0A0U3QWT0"/>
<reference evidence="2 3" key="1">
    <citation type="submission" date="2015-12" db="EMBL/GenBank/DDBJ databases">
        <authorList>
            <person name="Shamseldin A."/>
            <person name="Moawad H."/>
            <person name="Abd El-Rahim W.M."/>
            <person name="Sadowsky M.J."/>
        </authorList>
    </citation>
    <scope>NUCLEOTIDE SEQUENCE [LARGE SCALE GENOMIC DNA]</scope>
    <source>
        <strain evidence="2 3">Ar51</strain>
    </source>
</reference>
<dbReference type="EMBL" id="CP013747">
    <property type="protein sequence ID" value="ALV41308.1"/>
    <property type="molecule type" value="Genomic_DNA"/>
</dbReference>
<gene>
    <name evidence="2" type="ORF">AU252_09220</name>
</gene>
<sequence>MSKNPSSKSQTSFGPQNWSGLDASDDVQVVSSDGHSYAAVIDAKTADSSVVWIRRRDIGTRHMLEHHDGILIVPGP</sequence>
<protein>
    <submittedName>
        <fullName evidence="2">Uncharacterized protein</fullName>
    </submittedName>
</protein>
<proteinExistence type="predicted"/>
<feature type="region of interest" description="Disordered" evidence="1">
    <location>
        <begin position="1"/>
        <end position="25"/>
    </location>
</feature>